<dbReference type="Pfam" id="PF08439">
    <property type="entry name" value="Peptidase_M3_N"/>
    <property type="match status" value="1"/>
</dbReference>
<comment type="cofactor">
    <cofactor evidence="6">
        <name>Zn(2+)</name>
        <dbReference type="ChEBI" id="CHEBI:29105"/>
    </cofactor>
    <text evidence="6">Binds 1 zinc ion.</text>
</comment>
<dbReference type="SUPFAM" id="SSF55486">
    <property type="entry name" value="Metalloproteases ('zincins'), catalytic domain"/>
    <property type="match status" value="1"/>
</dbReference>
<dbReference type="PANTHER" id="PTHR11804:SF84">
    <property type="entry name" value="SACCHAROLYSIN"/>
    <property type="match status" value="1"/>
</dbReference>
<dbReference type="GO" id="GO:0006518">
    <property type="term" value="P:peptide metabolic process"/>
    <property type="evidence" value="ECO:0007669"/>
    <property type="project" value="TreeGrafter"/>
</dbReference>
<dbReference type="Pfam" id="PF01432">
    <property type="entry name" value="Peptidase_M3"/>
    <property type="match status" value="1"/>
</dbReference>
<feature type="domain" description="Oligopeptidase F N-terminal" evidence="8">
    <location>
        <begin position="115"/>
        <end position="170"/>
    </location>
</feature>
<evidence type="ECO:0000313" key="9">
    <source>
        <dbReference type="EMBL" id="MDB7084251.1"/>
    </source>
</evidence>
<evidence type="ECO:0000256" key="2">
    <source>
        <dbReference type="ARBA" id="ARBA00022723"/>
    </source>
</evidence>
<keyword evidence="4 6" id="KW-0862">Zinc</keyword>
<comment type="similarity">
    <text evidence="6">Belongs to the peptidase M3B family.</text>
</comment>
<comment type="function">
    <text evidence="6">Has oligopeptidase activity and degrades a variety of small bioactive peptides.</text>
</comment>
<evidence type="ECO:0000313" key="10">
    <source>
        <dbReference type="Proteomes" id="UP001211987"/>
    </source>
</evidence>
<dbReference type="PANTHER" id="PTHR11804">
    <property type="entry name" value="PROTEASE M3 THIMET OLIGOPEPTIDASE-RELATED"/>
    <property type="match status" value="1"/>
</dbReference>
<dbReference type="CDD" id="cd09608">
    <property type="entry name" value="M3B_PepF"/>
    <property type="match status" value="1"/>
</dbReference>
<dbReference type="InterPro" id="IPR042088">
    <property type="entry name" value="OligoPept_F_C"/>
</dbReference>
<name>A0AB35IIJ1_9FIRM</name>
<evidence type="ECO:0000256" key="5">
    <source>
        <dbReference type="ARBA" id="ARBA00023049"/>
    </source>
</evidence>
<dbReference type="Gene3D" id="1.20.140.70">
    <property type="entry name" value="Oligopeptidase f, N-terminal domain"/>
    <property type="match status" value="1"/>
</dbReference>
<gene>
    <name evidence="9" type="primary">pepF</name>
    <name evidence="9" type="ORF">PM738_10590</name>
</gene>
<dbReference type="NCBIfam" id="TIGR00181">
    <property type="entry name" value="pepF"/>
    <property type="match status" value="1"/>
</dbReference>
<evidence type="ECO:0000256" key="1">
    <source>
        <dbReference type="ARBA" id="ARBA00022670"/>
    </source>
</evidence>
<dbReference type="GO" id="GO:0004222">
    <property type="term" value="F:metalloendopeptidase activity"/>
    <property type="evidence" value="ECO:0007669"/>
    <property type="project" value="UniProtKB-UniRule"/>
</dbReference>
<sequence length="598" mass="70076">MERKDIDIKDTWDLSTIYNSHEAFYQDLEKTKSLINDLITFKGKICNSIDSFYNFLTTKDTVERLMNKLYCYAHLNCDVEPKNQEYQTMMATIMGVLEASSVQISFVDNEIIEAKDKVLEYLKDPKLEKYTYKINSLLSYEAHILPKEQEELLAKVESIADTSSQVFNALRLEYEDVEEDGKLKTLNNASLNQFLKNKDEKVRKQAYTNFFKEYQRYENVFAQTLAGVMKKDAFYADVRKFNSALEASVFDDDVPSELFFKVLESANVKYRHLFHRYNRLKKELLKKDVIYNYDLNIPLVSSINKKYTIDQCFEIINECLRPFGQDYLDIINKARNERWIDYYPTPGKRIGAYSSGSYDTNPFILMNFIGDYNSLSTMIHELGHSVHSYLSNHHQDAVNANYRIFVAEVASTVNETLLINYMIKNAKNDQEKAYFIYEQLENCVGLIFRQPMFADFEYKLHTMAENNEPLSSKVITDLYARLNQEYYGKDVTMDELVGWSCYYVPHFYYDYYVYKYTLGMTVALAIVNRILKGNQQQVTDYLNFLKSGGSKAPVELLKQAGVDPLDDQIYEDAFKYFEELLNQFETIKKMLRESIMIL</sequence>
<organism evidence="9 10">
    <name type="scientific">Thomasclavelia ramosa</name>
    <dbReference type="NCBI Taxonomy" id="1547"/>
    <lineage>
        <taxon>Bacteria</taxon>
        <taxon>Bacillati</taxon>
        <taxon>Bacillota</taxon>
        <taxon>Erysipelotrichia</taxon>
        <taxon>Erysipelotrichales</taxon>
        <taxon>Coprobacillaceae</taxon>
        <taxon>Thomasclavelia</taxon>
    </lineage>
</organism>
<protein>
    <recommendedName>
        <fullName evidence="6">Oligopeptidase F</fullName>
        <ecNumber evidence="6">3.4.24.-</ecNumber>
    </recommendedName>
</protein>
<dbReference type="Gene3D" id="1.10.1370.20">
    <property type="entry name" value="Oligoendopeptidase f, C-terminal domain"/>
    <property type="match status" value="1"/>
</dbReference>
<dbReference type="Gene3D" id="1.10.287.830">
    <property type="entry name" value="putative peptidase helix hairpin domain like"/>
    <property type="match status" value="1"/>
</dbReference>
<keyword evidence="5 6" id="KW-0482">Metalloprotease</keyword>
<proteinExistence type="inferred from homology"/>
<evidence type="ECO:0000256" key="4">
    <source>
        <dbReference type="ARBA" id="ARBA00022833"/>
    </source>
</evidence>
<comment type="caution">
    <text evidence="9">The sequence shown here is derived from an EMBL/GenBank/DDBJ whole genome shotgun (WGS) entry which is preliminary data.</text>
</comment>
<evidence type="ECO:0000256" key="6">
    <source>
        <dbReference type="RuleBase" id="RU368091"/>
    </source>
</evidence>
<keyword evidence="3 6" id="KW-0378">Hydrolase</keyword>
<dbReference type="EC" id="3.4.24.-" evidence="6"/>
<dbReference type="RefSeq" id="WP_270372332.1">
    <property type="nucleotide sequence ID" value="NZ_JAQDLY010000007.1"/>
</dbReference>
<dbReference type="Proteomes" id="UP001211987">
    <property type="component" value="Unassembled WGS sequence"/>
</dbReference>
<dbReference type="InterPro" id="IPR001567">
    <property type="entry name" value="Pept_M3A_M3B_dom"/>
</dbReference>
<dbReference type="InterPro" id="IPR045090">
    <property type="entry name" value="Pept_M3A_M3B"/>
</dbReference>
<keyword evidence="2 6" id="KW-0479">Metal-binding</keyword>
<dbReference type="EMBL" id="JAQLKE010000016">
    <property type="protein sequence ID" value="MDB7084251.1"/>
    <property type="molecule type" value="Genomic_DNA"/>
</dbReference>
<evidence type="ECO:0000259" key="8">
    <source>
        <dbReference type="Pfam" id="PF08439"/>
    </source>
</evidence>
<keyword evidence="1 6" id="KW-0645">Protease</keyword>
<evidence type="ECO:0000259" key="7">
    <source>
        <dbReference type="Pfam" id="PF01432"/>
    </source>
</evidence>
<dbReference type="AlphaFoldDB" id="A0AB35IIJ1"/>
<accession>A0AB35IIJ1</accession>
<evidence type="ECO:0000256" key="3">
    <source>
        <dbReference type="ARBA" id="ARBA00022801"/>
    </source>
</evidence>
<dbReference type="GO" id="GO:0046872">
    <property type="term" value="F:metal ion binding"/>
    <property type="evidence" value="ECO:0007669"/>
    <property type="project" value="UniProtKB-UniRule"/>
</dbReference>
<reference evidence="9" key="1">
    <citation type="submission" date="2023-01" db="EMBL/GenBank/DDBJ databases">
        <title>Human gut microbiome strain richness.</title>
        <authorList>
            <person name="Chen-Liaw A."/>
        </authorList>
    </citation>
    <scope>NUCLEOTIDE SEQUENCE</scope>
    <source>
        <strain evidence="9">1001217st2_G6_1001217B_191108</strain>
    </source>
</reference>
<dbReference type="InterPro" id="IPR013647">
    <property type="entry name" value="OligopepF_N_dom"/>
</dbReference>
<feature type="domain" description="Peptidase M3A/M3B catalytic" evidence="7">
    <location>
        <begin position="194"/>
        <end position="574"/>
    </location>
</feature>
<dbReference type="InterPro" id="IPR004438">
    <property type="entry name" value="Peptidase_M3B"/>
</dbReference>
<dbReference type="GO" id="GO:0006508">
    <property type="term" value="P:proteolysis"/>
    <property type="evidence" value="ECO:0007669"/>
    <property type="project" value="UniProtKB-KW"/>
</dbReference>